<keyword evidence="4 11" id="KW-0732">Signal</keyword>
<keyword evidence="14" id="KW-1185">Reference proteome</keyword>
<keyword evidence="8" id="KW-0675">Receptor</keyword>
<gene>
    <name evidence="13" type="ORF">DIATSA_LOCUS3589</name>
</gene>
<keyword evidence="10" id="KW-0393">Immunoglobulin domain</keyword>
<evidence type="ECO:0000259" key="12">
    <source>
        <dbReference type="PROSITE" id="PS50835"/>
    </source>
</evidence>
<dbReference type="Proteomes" id="UP001153714">
    <property type="component" value="Chromosome 14"/>
</dbReference>
<dbReference type="Pfam" id="PF07686">
    <property type="entry name" value="V-set"/>
    <property type="match status" value="1"/>
</dbReference>
<dbReference type="SUPFAM" id="SSF48726">
    <property type="entry name" value="Immunoglobulin"/>
    <property type="match status" value="2"/>
</dbReference>
<sequence>MPALGTVARALSTCWLLLCALAGSHQLSITEFAVPSTVEAGNNAELQCLHSDAERVDYVKWWWTPMYAASEDKNRVLLYQRLTGHTPEIPKKNVEGRENDTIVLMDLHSYDSGVYECEVSNVAEVRRHQELIVYSNGTGVELNVSKVEDGPDEDDLEEVLVQCEVHEATPLPDLSIFVDDVKFDNVTVDVEEDSNGVYNVFLNLTLSSDVVADGSNIRCELSYPNHNVSHQYTSEIVYNSGTALSTTETPEDTTQSELASELKNKNGVSNRSRWILYAVPVVFAILNNLL</sequence>
<dbReference type="AlphaFoldDB" id="A0A9P0C7G8"/>
<feature type="signal peptide" evidence="11">
    <location>
        <begin position="1"/>
        <end position="26"/>
    </location>
</feature>
<evidence type="ECO:0000256" key="11">
    <source>
        <dbReference type="SAM" id="SignalP"/>
    </source>
</evidence>
<dbReference type="InterPro" id="IPR007110">
    <property type="entry name" value="Ig-like_dom"/>
</dbReference>
<dbReference type="PANTHER" id="PTHR25466">
    <property type="entry name" value="T-LYMPHOCYTE ACTIVATION ANTIGEN"/>
    <property type="match status" value="1"/>
</dbReference>
<evidence type="ECO:0000256" key="10">
    <source>
        <dbReference type="ARBA" id="ARBA00023319"/>
    </source>
</evidence>
<evidence type="ECO:0000313" key="14">
    <source>
        <dbReference type="Proteomes" id="UP001153714"/>
    </source>
</evidence>
<dbReference type="GO" id="GO:0009897">
    <property type="term" value="C:external side of plasma membrane"/>
    <property type="evidence" value="ECO:0007669"/>
    <property type="project" value="TreeGrafter"/>
</dbReference>
<evidence type="ECO:0000256" key="6">
    <source>
        <dbReference type="ARBA" id="ARBA00023136"/>
    </source>
</evidence>
<keyword evidence="6" id="KW-0472">Membrane</keyword>
<keyword evidence="2" id="KW-1003">Cell membrane</keyword>
<protein>
    <recommendedName>
        <fullName evidence="12">Ig-like domain-containing protein</fullName>
    </recommendedName>
</protein>
<dbReference type="SMART" id="SM00409">
    <property type="entry name" value="IG"/>
    <property type="match status" value="1"/>
</dbReference>
<evidence type="ECO:0000313" key="13">
    <source>
        <dbReference type="EMBL" id="CAH0750223.1"/>
    </source>
</evidence>
<evidence type="ECO:0000256" key="2">
    <source>
        <dbReference type="ARBA" id="ARBA00022475"/>
    </source>
</evidence>
<dbReference type="InterPro" id="IPR003599">
    <property type="entry name" value="Ig_sub"/>
</dbReference>
<dbReference type="InterPro" id="IPR036179">
    <property type="entry name" value="Ig-like_dom_sf"/>
</dbReference>
<organism evidence="13 14">
    <name type="scientific">Diatraea saccharalis</name>
    <name type="common">sugarcane borer</name>
    <dbReference type="NCBI Taxonomy" id="40085"/>
    <lineage>
        <taxon>Eukaryota</taxon>
        <taxon>Metazoa</taxon>
        <taxon>Ecdysozoa</taxon>
        <taxon>Arthropoda</taxon>
        <taxon>Hexapoda</taxon>
        <taxon>Insecta</taxon>
        <taxon>Pterygota</taxon>
        <taxon>Neoptera</taxon>
        <taxon>Endopterygota</taxon>
        <taxon>Lepidoptera</taxon>
        <taxon>Glossata</taxon>
        <taxon>Ditrysia</taxon>
        <taxon>Pyraloidea</taxon>
        <taxon>Crambidae</taxon>
        <taxon>Crambinae</taxon>
        <taxon>Diatraea</taxon>
    </lineage>
</organism>
<keyword evidence="3" id="KW-0812">Transmembrane</keyword>
<dbReference type="PANTHER" id="PTHR25466:SF9">
    <property type="entry name" value="FIBRONECTIN TYPE-III DOMAIN-CONTAINING PROTEIN"/>
    <property type="match status" value="1"/>
</dbReference>
<dbReference type="PROSITE" id="PS50835">
    <property type="entry name" value="IG_LIKE"/>
    <property type="match status" value="1"/>
</dbReference>
<comment type="subcellular location">
    <subcellularLocation>
        <location evidence="1">Cell membrane</location>
        <topology evidence="1">Single-pass type I membrane protein</topology>
    </subcellularLocation>
</comment>
<name>A0A9P0C7G8_9NEOP</name>
<evidence type="ECO:0000256" key="8">
    <source>
        <dbReference type="ARBA" id="ARBA00023170"/>
    </source>
</evidence>
<evidence type="ECO:0000256" key="5">
    <source>
        <dbReference type="ARBA" id="ARBA00022989"/>
    </source>
</evidence>
<proteinExistence type="predicted"/>
<reference evidence="13" key="1">
    <citation type="submission" date="2021-12" db="EMBL/GenBank/DDBJ databases">
        <authorList>
            <person name="King R."/>
        </authorList>
    </citation>
    <scope>NUCLEOTIDE SEQUENCE</scope>
</reference>
<reference evidence="13" key="2">
    <citation type="submission" date="2022-10" db="EMBL/GenBank/DDBJ databases">
        <authorList>
            <consortium name="ENA_rothamsted_submissions"/>
            <consortium name="culmorum"/>
            <person name="King R."/>
        </authorList>
    </citation>
    <scope>NUCLEOTIDE SEQUENCE</scope>
</reference>
<evidence type="ECO:0000256" key="1">
    <source>
        <dbReference type="ARBA" id="ARBA00004251"/>
    </source>
</evidence>
<dbReference type="InterPro" id="IPR013106">
    <property type="entry name" value="Ig_V-set"/>
</dbReference>
<dbReference type="GO" id="GO:0006955">
    <property type="term" value="P:immune response"/>
    <property type="evidence" value="ECO:0007669"/>
    <property type="project" value="TreeGrafter"/>
</dbReference>
<keyword evidence="9" id="KW-0325">Glycoprotein</keyword>
<keyword evidence="5" id="KW-1133">Transmembrane helix</keyword>
<evidence type="ECO:0000256" key="9">
    <source>
        <dbReference type="ARBA" id="ARBA00023180"/>
    </source>
</evidence>
<evidence type="ECO:0000256" key="4">
    <source>
        <dbReference type="ARBA" id="ARBA00022729"/>
    </source>
</evidence>
<dbReference type="EMBL" id="OU893345">
    <property type="protein sequence ID" value="CAH0750223.1"/>
    <property type="molecule type" value="Genomic_DNA"/>
</dbReference>
<feature type="chain" id="PRO_5040251431" description="Ig-like domain-containing protein" evidence="11">
    <location>
        <begin position="27"/>
        <end position="290"/>
    </location>
</feature>
<dbReference type="GO" id="GO:0007166">
    <property type="term" value="P:cell surface receptor signaling pathway"/>
    <property type="evidence" value="ECO:0007669"/>
    <property type="project" value="TreeGrafter"/>
</dbReference>
<evidence type="ECO:0000256" key="3">
    <source>
        <dbReference type="ARBA" id="ARBA00022692"/>
    </source>
</evidence>
<dbReference type="OrthoDB" id="7225082at2759"/>
<accession>A0A9P0C7G8</accession>
<dbReference type="GO" id="GO:0071222">
    <property type="term" value="P:cellular response to lipopolysaccharide"/>
    <property type="evidence" value="ECO:0007669"/>
    <property type="project" value="TreeGrafter"/>
</dbReference>
<dbReference type="InterPro" id="IPR013783">
    <property type="entry name" value="Ig-like_fold"/>
</dbReference>
<evidence type="ECO:0000256" key="7">
    <source>
        <dbReference type="ARBA" id="ARBA00023157"/>
    </source>
</evidence>
<dbReference type="InterPro" id="IPR051713">
    <property type="entry name" value="T-cell_Activation_Regulation"/>
</dbReference>
<keyword evidence="7" id="KW-1015">Disulfide bond</keyword>
<feature type="domain" description="Ig-like" evidence="12">
    <location>
        <begin position="2"/>
        <end position="133"/>
    </location>
</feature>
<dbReference type="Gene3D" id="2.60.40.10">
    <property type="entry name" value="Immunoglobulins"/>
    <property type="match status" value="2"/>
</dbReference>